<reference evidence="9 10" key="1">
    <citation type="submission" date="2016-07" db="EMBL/GenBank/DDBJ databases">
        <title>Pervasive Adenine N6-methylation of Active Genes in Fungi.</title>
        <authorList>
            <consortium name="DOE Joint Genome Institute"/>
            <person name="Mondo S.J."/>
            <person name="Dannebaum R.O."/>
            <person name="Kuo R.C."/>
            <person name="Labutti K."/>
            <person name="Haridas S."/>
            <person name="Kuo A."/>
            <person name="Salamov A."/>
            <person name="Ahrendt S.R."/>
            <person name="Lipzen A."/>
            <person name="Sullivan W."/>
            <person name="Andreopoulos W.B."/>
            <person name="Clum A."/>
            <person name="Lindquist E."/>
            <person name="Daum C."/>
            <person name="Ramamoorthy G.K."/>
            <person name="Gryganskyi A."/>
            <person name="Culley D."/>
            <person name="Magnuson J.K."/>
            <person name="James T.Y."/>
            <person name="O'Malley M.A."/>
            <person name="Stajich J.E."/>
            <person name="Spatafora J.W."/>
            <person name="Visel A."/>
            <person name="Grigoriev I.V."/>
        </authorList>
    </citation>
    <scope>NUCLEOTIDE SEQUENCE [LARGE SCALE GENOMIC DNA]</scope>
    <source>
        <strain evidence="9 10">PL171</strain>
    </source>
</reference>
<feature type="compositionally biased region" description="Low complexity" evidence="7">
    <location>
        <begin position="121"/>
        <end position="130"/>
    </location>
</feature>
<evidence type="ECO:0000256" key="1">
    <source>
        <dbReference type="ARBA" id="ARBA00007747"/>
    </source>
</evidence>
<protein>
    <recommendedName>
        <fullName evidence="8">RRM domain-containing protein</fullName>
    </recommendedName>
</protein>
<organism evidence="9 10">
    <name type="scientific">Catenaria anguillulae PL171</name>
    <dbReference type="NCBI Taxonomy" id="765915"/>
    <lineage>
        <taxon>Eukaryota</taxon>
        <taxon>Fungi</taxon>
        <taxon>Fungi incertae sedis</taxon>
        <taxon>Blastocladiomycota</taxon>
        <taxon>Blastocladiomycetes</taxon>
        <taxon>Blastocladiales</taxon>
        <taxon>Catenariaceae</taxon>
        <taxon>Catenaria</taxon>
    </lineage>
</organism>
<dbReference type="AlphaFoldDB" id="A0A1Y2HS21"/>
<evidence type="ECO:0000256" key="4">
    <source>
        <dbReference type="ARBA" id="ARBA00022884"/>
    </source>
</evidence>
<evidence type="ECO:0000313" key="9">
    <source>
        <dbReference type="EMBL" id="ORZ37385.1"/>
    </source>
</evidence>
<dbReference type="InterPro" id="IPR012677">
    <property type="entry name" value="Nucleotide-bd_a/b_plait_sf"/>
</dbReference>
<dbReference type="STRING" id="765915.A0A1Y2HS21"/>
<keyword evidence="5" id="KW-0508">mRNA splicing</keyword>
<dbReference type="GO" id="GO:0005686">
    <property type="term" value="C:U2 snRNP"/>
    <property type="evidence" value="ECO:0007669"/>
    <property type="project" value="TreeGrafter"/>
</dbReference>
<evidence type="ECO:0000313" key="10">
    <source>
        <dbReference type="Proteomes" id="UP000193411"/>
    </source>
</evidence>
<sequence>MSSSRSSSPTRPPTSDQGQSHSGAAAPLLPMDGAITAPPNMDDLASDPRVYMDKLSGFPRYQDDDGVEWELDYAKRCWFPVVTPDLVGDVQPDAEDGPNIVPATIKRKHFLAEKRKRKQQQDSGADQEAAAGDEDDHGPTKRTRTSSPPPTTSAPRPNTSIYLSPLPPDVTASELHVACSKYGIILDDLTTGIPKIKLYTDPATGKFKGDALVTYYKPESVALAIQLLDDCPLRASEPEHPERNPRVRVSEAQFREKSDEEKKKAREMKMHVDKRTLNKKKQKMDRKLDWFDEGPGEKKAAKFAKVVVLKGMYTLDEIEREPEVMLEIAEDVRGECEKVGEVTSLTLYDGEPDGIILVRFKEPLSALACIQLMNGRFFGGQQVVAELYDGTKYKRSKKNDADDEARLQAYEKWLEQGGNGSGAKASGPATLSPRSPQQKAGSPKKAGSP</sequence>
<dbReference type="Pfam" id="PF00076">
    <property type="entry name" value="RRM_1"/>
    <property type="match status" value="2"/>
</dbReference>
<evidence type="ECO:0000259" key="8">
    <source>
        <dbReference type="PROSITE" id="PS50102"/>
    </source>
</evidence>
<keyword evidence="4 6" id="KW-0694">RNA-binding</keyword>
<dbReference type="GO" id="GO:0003723">
    <property type="term" value="F:RNA binding"/>
    <property type="evidence" value="ECO:0007669"/>
    <property type="project" value="UniProtKB-UniRule"/>
</dbReference>
<keyword evidence="2" id="KW-0507">mRNA processing</keyword>
<dbReference type="SMART" id="SM00360">
    <property type="entry name" value="RRM"/>
    <property type="match status" value="2"/>
</dbReference>
<dbReference type="Gene3D" id="3.30.70.330">
    <property type="match status" value="2"/>
</dbReference>
<dbReference type="SUPFAM" id="SSF54928">
    <property type="entry name" value="RNA-binding domain, RBD"/>
    <property type="match status" value="1"/>
</dbReference>
<dbReference type="CDD" id="cd12281">
    <property type="entry name" value="RRM1_TatSF1_like"/>
    <property type="match status" value="1"/>
</dbReference>
<evidence type="ECO:0000256" key="6">
    <source>
        <dbReference type="PROSITE-ProRule" id="PRU00176"/>
    </source>
</evidence>
<dbReference type="GO" id="GO:0000398">
    <property type="term" value="P:mRNA splicing, via spliceosome"/>
    <property type="evidence" value="ECO:0007669"/>
    <property type="project" value="InterPro"/>
</dbReference>
<dbReference type="PANTHER" id="PTHR15608:SF0">
    <property type="entry name" value="HIV TAT-SPECIFIC FACTOR 1"/>
    <property type="match status" value="1"/>
</dbReference>
<dbReference type="EMBL" id="MCFL01000013">
    <property type="protein sequence ID" value="ORZ37385.1"/>
    <property type="molecule type" value="Genomic_DNA"/>
</dbReference>
<evidence type="ECO:0000256" key="3">
    <source>
        <dbReference type="ARBA" id="ARBA00022737"/>
    </source>
</evidence>
<dbReference type="FunFam" id="3.30.70.330:FF:000105">
    <property type="entry name" value="HIV Tat-specific factor 1 homolog"/>
    <property type="match status" value="1"/>
</dbReference>
<dbReference type="PROSITE" id="PS50102">
    <property type="entry name" value="RRM"/>
    <property type="match status" value="1"/>
</dbReference>
<comment type="similarity">
    <text evidence="1">Belongs to the HTATSF1 family.</text>
</comment>
<feature type="region of interest" description="Disordered" evidence="7">
    <location>
        <begin position="416"/>
        <end position="449"/>
    </location>
</feature>
<accession>A0A1Y2HS21</accession>
<feature type="compositionally biased region" description="Low complexity" evidence="7">
    <location>
        <begin position="1"/>
        <end position="15"/>
    </location>
</feature>
<feature type="region of interest" description="Disordered" evidence="7">
    <location>
        <begin position="1"/>
        <end position="45"/>
    </location>
</feature>
<proteinExistence type="inferred from homology"/>
<dbReference type="PANTHER" id="PTHR15608">
    <property type="entry name" value="SPLICING FACTOR U2AF-ASSOCIATED PROTEIN 2"/>
    <property type="match status" value="1"/>
</dbReference>
<dbReference type="InterPro" id="IPR035979">
    <property type="entry name" value="RBD_domain_sf"/>
</dbReference>
<evidence type="ECO:0000256" key="5">
    <source>
        <dbReference type="ARBA" id="ARBA00023187"/>
    </source>
</evidence>
<keyword evidence="10" id="KW-1185">Reference proteome</keyword>
<dbReference type="InterPro" id="IPR034393">
    <property type="entry name" value="TatSF1-like"/>
</dbReference>
<dbReference type="InterPro" id="IPR034392">
    <property type="entry name" value="TatSF1-like_RRM1"/>
</dbReference>
<dbReference type="GO" id="GO:0005684">
    <property type="term" value="C:U2-type spliceosomal complex"/>
    <property type="evidence" value="ECO:0007669"/>
    <property type="project" value="TreeGrafter"/>
</dbReference>
<comment type="caution">
    <text evidence="9">The sequence shown here is derived from an EMBL/GenBank/DDBJ whole genome shotgun (WGS) entry which is preliminary data.</text>
</comment>
<keyword evidence="3" id="KW-0677">Repeat</keyword>
<dbReference type="OrthoDB" id="10258585at2759"/>
<evidence type="ECO:0000256" key="2">
    <source>
        <dbReference type="ARBA" id="ARBA00022664"/>
    </source>
</evidence>
<feature type="region of interest" description="Disordered" evidence="7">
    <location>
        <begin position="112"/>
        <end position="165"/>
    </location>
</feature>
<feature type="domain" description="RRM" evidence="8">
    <location>
        <begin position="159"/>
        <end position="254"/>
    </location>
</feature>
<evidence type="ECO:0000256" key="7">
    <source>
        <dbReference type="SAM" id="MobiDB-lite"/>
    </source>
</evidence>
<dbReference type="Proteomes" id="UP000193411">
    <property type="component" value="Unassembled WGS sequence"/>
</dbReference>
<gene>
    <name evidence="9" type="ORF">BCR44DRAFT_85166</name>
</gene>
<dbReference type="InterPro" id="IPR000504">
    <property type="entry name" value="RRM_dom"/>
</dbReference>
<name>A0A1Y2HS21_9FUNG</name>